<dbReference type="AlphaFoldDB" id="A0AAD4CWL8"/>
<dbReference type="PANTHER" id="PTHR42060">
    <property type="entry name" value="NHL REPEAT-CONTAINING PROTEIN-RELATED"/>
    <property type="match status" value="1"/>
</dbReference>
<gene>
    <name evidence="2" type="ORF">FE257_009967</name>
</gene>
<accession>A0AAD4CWL8</accession>
<keyword evidence="1" id="KW-0732">Signal</keyword>
<feature type="signal peptide" evidence="1">
    <location>
        <begin position="1"/>
        <end position="18"/>
    </location>
</feature>
<dbReference type="PANTHER" id="PTHR42060:SF3">
    <property type="entry name" value="SMP-30_GLUCONOLACTONASE_LRE-LIKE REGION DOMAIN-CONTAINING PROTEIN"/>
    <property type="match status" value="1"/>
</dbReference>
<reference evidence="2" key="2">
    <citation type="submission" date="2020-02" db="EMBL/GenBank/DDBJ databases">
        <authorList>
            <person name="Gilchrist C.L.M."/>
            <person name="Chooi Y.-H."/>
        </authorList>
    </citation>
    <scope>NUCLEOTIDE SEQUENCE</scope>
    <source>
        <strain evidence="2">MST-FP2251</strain>
    </source>
</reference>
<keyword evidence="3" id="KW-1185">Reference proteome</keyword>
<dbReference type="InterPro" id="IPR011042">
    <property type="entry name" value="6-blade_b-propeller_TolB-like"/>
</dbReference>
<proteinExistence type="predicted"/>
<evidence type="ECO:0000313" key="3">
    <source>
        <dbReference type="Proteomes" id="UP001194746"/>
    </source>
</evidence>
<sequence length="309" mass="33517">MRFTLPLLSLCAATPALCVNYTAPGYSAQKLYQLANSTWISEIASPESSYEMRMTLFDRPDVYAVDPTHQHGGPRSIHSFPDSYGLSAITTLGYEEYGILAMGQQNHSTFVSLWVLRLNGAEPEAVRVMDKIGNITALGAITTLSETVVLASQTAEGTVYRIDLVSREVELVLRDPSRAKALYGIHYRAPYLYYTNYDEGVFARMAIDPVTAAQRGAAEVIARSELLVGADKFVLVDDGSADDDVDAFIVNFKKNSLVRVRNGHAELVVQGIVMPTTVQFGNGGGLYVATASEAGEMGASLWSISTPDV</sequence>
<reference evidence="2" key="1">
    <citation type="journal article" date="2019" name="Beilstein J. Org. Chem.">
        <title>Nanangenines: drimane sesquiterpenoids as the dominant metabolite cohort of a novel Australian fungus, Aspergillus nanangensis.</title>
        <authorList>
            <person name="Lacey H.J."/>
            <person name="Gilchrist C.L.M."/>
            <person name="Crombie A."/>
            <person name="Kalaitzis J.A."/>
            <person name="Vuong D."/>
            <person name="Rutledge P.J."/>
            <person name="Turner P."/>
            <person name="Pitt J.I."/>
            <person name="Lacey E."/>
            <person name="Chooi Y.H."/>
            <person name="Piggott A.M."/>
        </authorList>
    </citation>
    <scope>NUCLEOTIDE SEQUENCE</scope>
    <source>
        <strain evidence="2">MST-FP2251</strain>
    </source>
</reference>
<dbReference type="SUPFAM" id="SSF63829">
    <property type="entry name" value="Calcium-dependent phosphotriesterase"/>
    <property type="match status" value="1"/>
</dbReference>
<dbReference type="EMBL" id="VCAU01000006">
    <property type="protein sequence ID" value="KAF9893797.1"/>
    <property type="molecule type" value="Genomic_DNA"/>
</dbReference>
<dbReference type="Proteomes" id="UP001194746">
    <property type="component" value="Unassembled WGS sequence"/>
</dbReference>
<comment type="caution">
    <text evidence="2">The sequence shown here is derived from an EMBL/GenBank/DDBJ whole genome shotgun (WGS) entry which is preliminary data.</text>
</comment>
<protein>
    <submittedName>
        <fullName evidence="2">Uncharacterized protein</fullName>
    </submittedName>
</protein>
<dbReference type="InterPro" id="IPR052998">
    <property type="entry name" value="Hetero-Diels-Alderase-like"/>
</dbReference>
<evidence type="ECO:0000256" key="1">
    <source>
        <dbReference type="SAM" id="SignalP"/>
    </source>
</evidence>
<dbReference type="Gene3D" id="2.120.10.30">
    <property type="entry name" value="TolB, C-terminal domain"/>
    <property type="match status" value="1"/>
</dbReference>
<name>A0AAD4CWL8_ASPNN</name>
<organism evidence="2 3">
    <name type="scientific">Aspergillus nanangensis</name>
    <dbReference type="NCBI Taxonomy" id="2582783"/>
    <lineage>
        <taxon>Eukaryota</taxon>
        <taxon>Fungi</taxon>
        <taxon>Dikarya</taxon>
        <taxon>Ascomycota</taxon>
        <taxon>Pezizomycotina</taxon>
        <taxon>Eurotiomycetes</taxon>
        <taxon>Eurotiomycetidae</taxon>
        <taxon>Eurotiales</taxon>
        <taxon>Aspergillaceae</taxon>
        <taxon>Aspergillus</taxon>
        <taxon>Aspergillus subgen. Circumdati</taxon>
    </lineage>
</organism>
<evidence type="ECO:0000313" key="2">
    <source>
        <dbReference type="EMBL" id="KAF9893797.1"/>
    </source>
</evidence>
<feature type="chain" id="PRO_5041928058" evidence="1">
    <location>
        <begin position="19"/>
        <end position="309"/>
    </location>
</feature>